<name>A0A382ER76_9ZZZZ</name>
<keyword evidence="3" id="KW-0560">Oxidoreductase</keyword>
<dbReference type="GO" id="GO:0005506">
    <property type="term" value="F:iron ion binding"/>
    <property type="evidence" value="ECO:0007669"/>
    <property type="project" value="InterPro"/>
</dbReference>
<protein>
    <recommendedName>
        <fullName evidence="6">Rieske domain-containing protein</fullName>
    </recommendedName>
</protein>
<evidence type="ECO:0000256" key="4">
    <source>
        <dbReference type="ARBA" id="ARBA00023004"/>
    </source>
</evidence>
<dbReference type="PROSITE" id="PS00570">
    <property type="entry name" value="RING_HYDROXYL_ALPHA"/>
    <property type="match status" value="1"/>
</dbReference>
<dbReference type="InterPro" id="IPR017941">
    <property type="entry name" value="Rieske_2Fe-2S"/>
</dbReference>
<gene>
    <name evidence="7" type="ORF">METZ01_LOCUS206042</name>
</gene>
<keyword evidence="2" id="KW-0479">Metal-binding</keyword>
<dbReference type="GO" id="GO:0016491">
    <property type="term" value="F:oxidoreductase activity"/>
    <property type="evidence" value="ECO:0007669"/>
    <property type="project" value="UniProtKB-KW"/>
</dbReference>
<evidence type="ECO:0000256" key="2">
    <source>
        <dbReference type="ARBA" id="ARBA00022723"/>
    </source>
</evidence>
<dbReference type="PANTHER" id="PTHR21266">
    <property type="entry name" value="IRON-SULFUR DOMAIN CONTAINING PROTEIN"/>
    <property type="match status" value="1"/>
</dbReference>
<evidence type="ECO:0000313" key="7">
    <source>
        <dbReference type="EMBL" id="SVB53188.1"/>
    </source>
</evidence>
<feature type="domain" description="Rieske" evidence="6">
    <location>
        <begin position="11"/>
        <end position="115"/>
    </location>
</feature>
<organism evidence="7">
    <name type="scientific">marine metagenome</name>
    <dbReference type="NCBI Taxonomy" id="408172"/>
    <lineage>
        <taxon>unclassified sequences</taxon>
        <taxon>metagenomes</taxon>
        <taxon>ecological metagenomes</taxon>
    </lineage>
</organism>
<dbReference type="PANTHER" id="PTHR21266:SF60">
    <property type="entry name" value="3-KETOSTEROID-9-ALPHA-MONOOXYGENASE, OXYGENASE COMPONENT"/>
    <property type="match status" value="1"/>
</dbReference>
<evidence type="ECO:0000256" key="1">
    <source>
        <dbReference type="ARBA" id="ARBA00022714"/>
    </source>
</evidence>
<accession>A0A382ER76</accession>
<dbReference type="PROSITE" id="PS51296">
    <property type="entry name" value="RIESKE"/>
    <property type="match status" value="1"/>
</dbReference>
<dbReference type="InterPro" id="IPR050584">
    <property type="entry name" value="Cholesterol_7-desaturase"/>
</dbReference>
<dbReference type="InterPro" id="IPR036922">
    <property type="entry name" value="Rieske_2Fe-2S_sf"/>
</dbReference>
<dbReference type="InterPro" id="IPR015881">
    <property type="entry name" value="ARHD_Rieske_2Fe_2S"/>
</dbReference>
<keyword evidence="1" id="KW-0001">2Fe-2S</keyword>
<dbReference type="Pfam" id="PF00355">
    <property type="entry name" value="Rieske"/>
    <property type="match status" value="1"/>
</dbReference>
<evidence type="ECO:0000256" key="5">
    <source>
        <dbReference type="ARBA" id="ARBA00023014"/>
    </source>
</evidence>
<reference evidence="7" key="1">
    <citation type="submission" date="2018-05" db="EMBL/GenBank/DDBJ databases">
        <authorList>
            <person name="Lanie J.A."/>
            <person name="Ng W.-L."/>
            <person name="Kazmierczak K.M."/>
            <person name="Andrzejewski T.M."/>
            <person name="Davidsen T.M."/>
            <person name="Wayne K.J."/>
            <person name="Tettelin H."/>
            <person name="Glass J.I."/>
            <person name="Rusch D."/>
            <person name="Podicherti R."/>
            <person name="Tsui H.-C.T."/>
            <person name="Winkler M.E."/>
        </authorList>
    </citation>
    <scope>NUCLEOTIDE SEQUENCE</scope>
</reference>
<dbReference type="CDD" id="cd03469">
    <property type="entry name" value="Rieske_RO_Alpha_N"/>
    <property type="match status" value="1"/>
</dbReference>
<proteinExistence type="predicted"/>
<dbReference type="SUPFAM" id="SSF50022">
    <property type="entry name" value="ISP domain"/>
    <property type="match status" value="1"/>
</dbReference>
<evidence type="ECO:0000259" key="6">
    <source>
        <dbReference type="PROSITE" id="PS51296"/>
    </source>
</evidence>
<dbReference type="EMBL" id="UINC01045889">
    <property type="protein sequence ID" value="SVB53188.1"/>
    <property type="molecule type" value="Genomic_DNA"/>
</dbReference>
<dbReference type="Gene3D" id="2.102.10.10">
    <property type="entry name" value="Rieske [2Fe-2S] iron-sulphur domain"/>
    <property type="match status" value="1"/>
</dbReference>
<dbReference type="GO" id="GO:0051537">
    <property type="term" value="F:2 iron, 2 sulfur cluster binding"/>
    <property type="evidence" value="ECO:0007669"/>
    <property type="project" value="UniProtKB-KW"/>
</dbReference>
<keyword evidence="5" id="KW-0411">Iron-sulfur</keyword>
<sequence>MKHRKKLPNGWFVVGLSVDLSNGQVSNATIQETELVIWRDHKGIAHAWYNRCPHRGTRLSLGFVRGDRLACLYHGFQFMGDGRCIYTPAMPSFVPPKSIAATIFQCFESRGFIWVGNKDMEPDNISDLMADDSNLSSRLLPIRSLFIQRSSSSVIDRLPSIPFPPSKLLETSDVNCLRVEKACEVHGTFVWESRGRSIKASYQTNELKPGIFNVTCQYEDKIDILMVTVQPINSERTGVHLILIPELKSTEPNSLRLSYAKWSRIFRQRIENFKEKVQPS</sequence>
<keyword evidence="4" id="KW-0408">Iron</keyword>
<evidence type="ECO:0000256" key="3">
    <source>
        <dbReference type="ARBA" id="ARBA00023002"/>
    </source>
</evidence>
<dbReference type="AlphaFoldDB" id="A0A382ER76"/>